<evidence type="ECO:0000313" key="2">
    <source>
        <dbReference type="EMBL" id="EJW01310.1"/>
    </source>
</evidence>
<name>J9DFC9_EDHAE</name>
<dbReference type="HOGENOM" id="CLU_1885735_0_0_1"/>
<dbReference type="VEuPathDB" id="MicrosporidiaDB:EDEG_00495"/>
<dbReference type="EMBL" id="AFBI03000005">
    <property type="protein sequence ID" value="EJW01310.1"/>
    <property type="molecule type" value="Genomic_DNA"/>
</dbReference>
<gene>
    <name evidence="2" type="ORF">EDEG_00495</name>
</gene>
<organism evidence="2 3">
    <name type="scientific">Edhazardia aedis (strain USNM 41457)</name>
    <name type="common">Microsporidian parasite</name>
    <dbReference type="NCBI Taxonomy" id="1003232"/>
    <lineage>
        <taxon>Eukaryota</taxon>
        <taxon>Fungi</taxon>
        <taxon>Fungi incertae sedis</taxon>
        <taxon>Microsporidia</taxon>
        <taxon>Edhazardia</taxon>
    </lineage>
</organism>
<keyword evidence="1" id="KW-1133">Transmembrane helix</keyword>
<dbReference type="InParanoid" id="J9DFC9"/>
<dbReference type="Proteomes" id="UP000003163">
    <property type="component" value="Unassembled WGS sequence"/>
</dbReference>
<accession>J9DFC9</accession>
<comment type="caution">
    <text evidence="2">The sequence shown here is derived from an EMBL/GenBank/DDBJ whole genome shotgun (WGS) entry which is preliminary data.</text>
</comment>
<proteinExistence type="predicted"/>
<sequence length="135" mass="16716">MFFDFLHSFCFFSHLIFIVKLLKLFFLFFSEKDKSLYTGYQAEISFSLEETLIEKMHMAMQIKVKKRQILLHFEVYKFLILQKNVNKFFINFYLWSSLCCCYNTKNFILFRIYIFNNLHVFYRFCFQLGRLNDFQ</sequence>
<reference evidence="3" key="2">
    <citation type="submission" date="2015-07" db="EMBL/GenBank/DDBJ databases">
        <title>Contrasting host-pathogen interactions and genome evolution in two generalist and specialist microsporidian pathogens of mosquitoes.</title>
        <authorList>
            <consortium name="The Broad Institute Genomics Platform"/>
            <consortium name="The Broad Institute Genome Sequencing Center for Infectious Disease"/>
            <person name="Cuomo C.A."/>
            <person name="Sanscrainte N.D."/>
            <person name="Goldberg J.M."/>
            <person name="Heiman D."/>
            <person name="Young S."/>
            <person name="Zeng Q."/>
            <person name="Becnel J.J."/>
            <person name="Birren B.W."/>
        </authorList>
    </citation>
    <scope>NUCLEOTIDE SEQUENCE [LARGE SCALE GENOMIC DNA]</scope>
    <source>
        <strain evidence="3">USNM 41457</strain>
    </source>
</reference>
<protein>
    <recommendedName>
        <fullName evidence="4">Transmembrane protein</fullName>
    </recommendedName>
</protein>
<evidence type="ECO:0000256" key="1">
    <source>
        <dbReference type="SAM" id="Phobius"/>
    </source>
</evidence>
<feature type="transmembrane region" description="Helical" evidence="1">
    <location>
        <begin position="6"/>
        <end position="29"/>
    </location>
</feature>
<dbReference type="AlphaFoldDB" id="J9DFC9"/>
<keyword evidence="1" id="KW-0812">Transmembrane</keyword>
<keyword evidence="1" id="KW-0472">Membrane</keyword>
<keyword evidence="3" id="KW-1185">Reference proteome</keyword>
<evidence type="ECO:0008006" key="4">
    <source>
        <dbReference type="Google" id="ProtNLM"/>
    </source>
</evidence>
<evidence type="ECO:0000313" key="3">
    <source>
        <dbReference type="Proteomes" id="UP000003163"/>
    </source>
</evidence>
<reference evidence="2 3" key="1">
    <citation type="submission" date="2011-08" db="EMBL/GenBank/DDBJ databases">
        <authorList>
            <person name="Liu Z.J."/>
            <person name="Shi F.L."/>
            <person name="Lu J.Q."/>
            <person name="Li M."/>
            <person name="Wang Z.L."/>
        </authorList>
    </citation>
    <scope>NUCLEOTIDE SEQUENCE [LARGE SCALE GENOMIC DNA]</scope>
    <source>
        <strain evidence="2 3">USNM 41457</strain>
    </source>
</reference>